<keyword evidence="1" id="KW-0812">Transmembrane</keyword>
<dbReference type="SUPFAM" id="SSF52833">
    <property type="entry name" value="Thioredoxin-like"/>
    <property type="match status" value="1"/>
</dbReference>
<dbReference type="InterPro" id="IPR036249">
    <property type="entry name" value="Thioredoxin-like_sf"/>
</dbReference>
<organism evidence="2 3">
    <name type="scientific">Streptococcus equinus</name>
    <name type="common">Streptococcus bovis</name>
    <dbReference type="NCBI Taxonomy" id="1335"/>
    <lineage>
        <taxon>Bacteria</taxon>
        <taxon>Bacillati</taxon>
        <taxon>Bacillota</taxon>
        <taxon>Bacilli</taxon>
        <taxon>Lactobacillales</taxon>
        <taxon>Streptococcaceae</taxon>
        <taxon>Streptococcus</taxon>
    </lineage>
</organism>
<accession>A0A1H0NJQ8</accession>
<reference evidence="2 3" key="1">
    <citation type="submission" date="2016-10" db="EMBL/GenBank/DDBJ databases">
        <authorList>
            <person name="de Groot N.N."/>
        </authorList>
    </citation>
    <scope>NUCLEOTIDE SEQUENCE [LARGE SCALE GENOMIC DNA]</scope>
    <source>
        <strain evidence="2 3">Sb04</strain>
    </source>
</reference>
<sequence>MKNKKTLKIGFLVVLFAVVFVGGYVITNKVNGTSPYVDETAQLVKENPDDVVNRLEAKEQGMYYFGFPTCPWCVELLPVLDKELQADHSKAYTVDVRGDQYSDADNAIVKKFSQTYTKEDKLYVPFVVAINSSGEVKVHVGTVDDHDATKDKMTKDQEQRLVKILDKMIAFSQS</sequence>
<evidence type="ECO:0000313" key="3">
    <source>
        <dbReference type="Proteomes" id="UP000183816"/>
    </source>
</evidence>
<gene>
    <name evidence="2" type="ORF">SAMN05216347_103122</name>
</gene>
<dbReference type="Gene3D" id="3.40.30.10">
    <property type="entry name" value="Glutaredoxin"/>
    <property type="match status" value="1"/>
</dbReference>
<evidence type="ECO:0000256" key="1">
    <source>
        <dbReference type="SAM" id="Phobius"/>
    </source>
</evidence>
<keyword evidence="1" id="KW-0472">Membrane</keyword>
<keyword evidence="1" id="KW-1133">Transmembrane helix</keyword>
<feature type="transmembrane region" description="Helical" evidence="1">
    <location>
        <begin position="7"/>
        <end position="26"/>
    </location>
</feature>
<dbReference type="RefSeq" id="WP_234792801.1">
    <property type="nucleotide sequence ID" value="NZ_FNJK01000003.1"/>
</dbReference>
<dbReference type="AlphaFoldDB" id="A0A1H0NJQ8"/>
<name>A0A1H0NJQ8_STREI</name>
<protein>
    <submittedName>
        <fullName evidence="2">Bacteriocin transport accessory protein, putative</fullName>
    </submittedName>
</protein>
<evidence type="ECO:0000313" key="2">
    <source>
        <dbReference type="EMBL" id="SDO92655.1"/>
    </source>
</evidence>
<proteinExistence type="predicted"/>
<dbReference type="EMBL" id="FNJK01000003">
    <property type="protein sequence ID" value="SDO92655.1"/>
    <property type="molecule type" value="Genomic_DNA"/>
</dbReference>
<dbReference type="Proteomes" id="UP000183816">
    <property type="component" value="Unassembled WGS sequence"/>
</dbReference>